<dbReference type="GO" id="GO:0003723">
    <property type="term" value="F:RNA binding"/>
    <property type="evidence" value="ECO:0007669"/>
    <property type="project" value="InterPro"/>
</dbReference>
<dbReference type="PANTHER" id="PTHR12786:SF2">
    <property type="entry name" value="SPLICING FACTOR 3A SUBUNIT 3"/>
    <property type="match status" value="1"/>
</dbReference>
<name>A0AAV5S5J0_MAUHU</name>
<comment type="subcellular location">
    <subcellularLocation>
        <location evidence="1">Nucleus</location>
    </subcellularLocation>
</comment>
<dbReference type="GO" id="GO:0000398">
    <property type="term" value="P:mRNA splicing, via spliceosome"/>
    <property type="evidence" value="ECO:0007669"/>
    <property type="project" value="InterPro"/>
</dbReference>
<keyword evidence="3" id="KW-0863">Zinc-finger</keyword>
<dbReference type="AlphaFoldDB" id="A0AAV5S5J0"/>
<dbReference type="SMART" id="SM00451">
    <property type="entry name" value="ZnF_U1"/>
    <property type="match status" value="2"/>
</dbReference>
<dbReference type="InterPro" id="IPR031590">
    <property type="entry name" value="PRP9_N"/>
</dbReference>
<feature type="domain" description="Matrin-type" evidence="6">
    <location>
        <begin position="382"/>
        <end position="413"/>
    </location>
</feature>
<evidence type="ECO:0000313" key="8">
    <source>
        <dbReference type="Proteomes" id="UP001377567"/>
    </source>
</evidence>
<dbReference type="GO" id="GO:0008270">
    <property type="term" value="F:zinc ion binding"/>
    <property type="evidence" value="ECO:0007669"/>
    <property type="project" value="UniProtKB-KW"/>
</dbReference>
<organism evidence="7 8">
    <name type="scientific">Maudiozyma humilis</name>
    <name type="common">Sour dough yeast</name>
    <name type="synonym">Kazachstania humilis</name>
    <dbReference type="NCBI Taxonomy" id="51915"/>
    <lineage>
        <taxon>Eukaryota</taxon>
        <taxon>Fungi</taxon>
        <taxon>Dikarya</taxon>
        <taxon>Ascomycota</taxon>
        <taxon>Saccharomycotina</taxon>
        <taxon>Saccharomycetes</taxon>
        <taxon>Saccharomycetales</taxon>
        <taxon>Saccharomycetaceae</taxon>
        <taxon>Maudiozyma</taxon>
    </lineage>
</organism>
<sequence>MTTLEDVRGLCEDLEVIEEAVAARFGRNPQLYYASGLPQLEALCGYKTRPRDKLIRDNSVYREPRARQGRKQVAAQLLELRLFLDDYYKKQREIAMKVKELGHAPVPKLSTLQSVTSIPSSVQDKREEYAMFTAPQPSVLSKRAADLDVNKVFSREEQYGAYLDLGPLLGAWQSALRSPESGVLSLATHLQAFTDPETFLRRPVVDRKSPRYARLVKELAQYTQAFFHRRYPLIDRTVVESRLQRDFQAGYESSGKRFCPACSKPVAASVFEAHSRGKPHQKHQNKHAEMLRHEYWLHRYVSQLQEEISATIALLERRQALTPQERATELAELDKTYREPIYTPQDEEEEVQEEQLPSTHVGPDGIPIPFWLYKLQGLDVSYPCEICGNAQYQGRRAFDRHFSGPRHQLRLRCLGIEPSPAFRGITAIDDALSLAKRTAQPQDSALSAQAEDRSGNVLAQADYDDLRRQGLL</sequence>
<evidence type="ECO:0000256" key="1">
    <source>
        <dbReference type="ARBA" id="ARBA00004123"/>
    </source>
</evidence>
<comment type="caution">
    <text evidence="7">The sequence shown here is derived from an EMBL/GenBank/DDBJ whole genome shotgun (WGS) entry which is preliminary data.</text>
</comment>
<dbReference type="Pfam" id="PF16958">
    <property type="entry name" value="PRP9_N"/>
    <property type="match status" value="1"/>
</dbReference>
<dbReference type="Proteomes" id="UP001377567">
    <property type="component" value="Unassembled WGS sequence"/>
</dbReference>
<dbReference type="GO" id="GO:0005681">
    <property type="term" value="C:spliceosomal complex"/>
    <property type="evidence" value="ECO:0007669"/>
    <property type="project" value="InterPro"/>
</dbReference>
<evidence type="ECO:0000256" key="5">
    <source>
        <dbReference type="ARBA" id="ARBA00023242"/>
    </source>
</evidence>
<dbReference type="InterPro" id="IPR000690">
    <property type="entry name" value="Matrin/U1-C_Znf_C2H2"/>
</dbReference>
<keyword evidence="5" id="KW-0539">Nucleus</keyword>
<dbReference type="InterPro" id="IPR051421">
    <property type="entry name" value="RNA_Proc_DNA_Dmg_Regulator"/>
</dbReference>
<dbReference type="EMBL" id="BTGD01000018">
    <property type="protein sequence ID" value="GMM57994.1"/>
    <property type="molecule type" value="Genomic_DNA"/>
</dbReference>
<protein>
    <submittedName>
        <fullName evidence="7">SF3a splicing factor complex subunit</fullName>
    </submittedName>
</protein>
<reference evidence="7 8" key="1">
    <citation type="journal article" date="2023" name="Elife">
        <title>Identification of key yeast species and microbe-microbe interactions impacting larval growth of Drosophila in the wild.</title>
        <authorList>
            <person name="Mure A."/>
            <person name="Sugiura Y."/>
            <person name="Maeda R."/>
            <person name="Honda K."/>
            <person name="Sakurai N."/>
            <person name="Takahashi Y."/>
            <person name="Watada M."/>
            <person name="Katoh T."/>
            <person name="Gotoh A."/>
            <person name="Gotoh Y."/>
            <person name="Taniguchi I."/>
            <person name="Nakamura K."/>
            <person name="Hayashi T."/>
            <person name="Katayama T."/>
            <person name="Uemura T."/>
            <person name="Hattori Y."/>
        </authorList>
    </citation>
    <scope>NUCLEOTIDE SEQUENCE [LARGE SCALE GENOMIC DNA]</scope>
    <source>
        <strain evidence="7 8">KH-74</strain>
    </source>
</reference>
<dbReference type="PANTHER" id="PTHR12786">
    <property type="entry name" value="SPLICING FACTOR SF3A-RELATED"/>
    <property type="match status" value="1"/>
</dbReference>
<dbReference type="InterPro" id="IPR024598">
    <property type="entry name" value="SF3a60/Prp9_C"/>
</dbReference>
<dbReference type="PROSITE" id="PS50171">
    <property type="entry name" value="ZF_MATRIN"/>
    <property type="match status" value="1"/>
</dbReference>
<evidence type="ECO:0000259" key="6">
    <source>
        <dbReference type="PROSITE" id="PS50171"/>
    </source>
</evidence>
<gene>
    <name evidence="7" type="ORF">DAKH74_046100</name>
</gene>
<evidence type="ECO:0000256" key="2">
    <source>
        <dbReference type="ARBA" id="ARBA00022723"/>
    </source>
</evidence>
<accession>A0AAV5S5J0</accession>
<evidence type="ECO:0000256" key="3">
    <source>
        <dbReference type="ARBA" id="ARBA00022771"/>
    </source>
</evidence>
<keyword evidence="4" id="KW-0862">Zinc</keyword>
<dbReference type="Pfam" id="PF11931">
    <property type="entry name" value="SF3a60_Prp9_C"/>
    <property type="match status" value="1"/>
</dbReference>
<evidence type="ECO:0000313" key="7">
    <source>
        <dbReference type="EMBL" id="GMM57994.1"/>
    </source>
</evidence>
<dbReference type="InterPro" id="IPR003604">
    <property type="entry name" value="Matrin/U1-like-C_Znf_C2H2"/>
</dbReference>
<keyword evidence="2" id="KW-0479">Metal-binding</keyword>
<proteinExistence type="predicted"/>
<keyword evidence="8" id="KW-1185">Reference proteome</keyword>
<evidence type="ECO:0000256" key="4">
    <source>
        <dbReference type="ARBA" id="ARBA00022833"/>
    </source>
</evidence>